<feature type="compositionally biased region" description="Basic and acidic residues" evidence="8">
    <location>
        <begin position="524"/>
        <end position="564"/>
    </location>
</feature>
<dbReference type="GO" id="GO:0008017">
    <property type="term" value="F:microtubule binding"/>
    <property type="evidence" value="ECO:0007669"/>
    <property type="project" value="TreeGrafter"/>
</dbReference>
<evidence type="ECO:0000313" key="10">
    <source>
        <dbReference type="Proteomes" id="UP000318582"/>
    </source>
</evidence>
<dbReference type="Proteomes" id="UP000318582">
    <property type="component" value="Unassembled WGS sequence"/>
</dbReference>
<sequence length="682" mass="75988">MGPAGSGLGQLECERTQNEQANEQASEQPNEQAGMPPEDIGVGLSAAEPPLSVPTRPSSPPLPANGRQIDELLRDIDMRLERLEVAMSRLIPGQLGTGDSSPAVVISPFPNADLIRPSSVDERSESSLTSTEDGEFKSGEKSKLDETTIEVYEAKVRDLTDRLERYKNKCQVLVAENDALGKAQAKASHDKQDIVEFLNIKVGEHEKHINSLEEKAVQMDQEKHDLEKQAQGNLDSAMAEAHKEIDSLQNQCAVYKTQLSDLHTFAARKDELEQQLKYLKGQLGAKERQFKETIHNIERKVLQDKNMLKREMLQKVNEAVTNFQRVADQQMAETTKRAIRENMMITSQLKKMSGKTMELIAENDSLKEKVARLRTNNSLLTESEQELAKKNQTHQRVIKMLVEKLKESDKMLELAYDGVTLDEDGNIAHHGEEHAPAKEHHDAKDLYYIFSSGESSPKEHNETGDGTKDDALVSGIVDVCNTFDEMAEFWESNLEQAEDPASVRMTGFIDSLHDTLAEIAASVHHEGGPDTLGKKDVSTDEFGSKVDAHEPGDPSSDEYKDAHKPRQPLKYLHPYSSPMKRRVADLKAVIAAIPGSSRPESRADGLEDDRSHYEVAVQTLPLPFAPKTKTEYLLGEVRQWGAPAQSLPQKGLGQYVARKFMTQPQPMINNETSRQPGPPLRT</sequence>
<evidence type="ECO:0000256" key="3">
    <source>
        <dbReference type="ARBA" id="ARBA00014087"/>
    </source>
</evidence>
<evidence type="ECO:0000256" key="4">
    <source>
        <dbReference type="ARBA" id="ARBA00023054"/>
    </source>
</evidence>
<feature type="coiled-coil region" evidence="7">
    <location>
        <begin position="356"/>
        <end position="383"/>
    </location>
</feature>
<feature type="region of interest" description="Disordered" evidence="8">
    <location>
        <begin position="661"/>
        <end position="682"/>
    </location>
</feature>
<protein>
    <recommendedName>
        <fullName evidence="3">Cilia- and flagella-associated protein 157</fullName>
    </recommendedName>
</protein>
<feature type="compositionally biased region" description="Low complexity" evidence="8">
    <location>
        <begin position="18"/>
        <end position="33"/>
    </location>
</feature>
<proteinExistence type="inferred from homology"/>
<name>A0A507EI21_9FUNG</name>
<evidence type="ECO:0000256" key="7">
    <source>
        <dbReference type="SAM" id="Coils"/>
    </source>
</evidence>
<dbReference type="AlphaFoldDB" id="A0A507EI21"/>
<comment type="subcellular location">
    <subcellularLocation>
        <location evidence="1">Cell projection</location>
        <location evidence="1">Cilium</location>
    </subcellularLocation>
</comment>
<evidence type="ECO:0000256" key="1">
    <source>
        <dbReference type="ARBA" id="ARBA00004138"/>
    </source>
</evidence>
<dbReference type="InterPro" id="IPR038844">
    <property type="entry name" value="CFAP157"/>
</dbReference>
<evidence type="ECO:0000313" key="9">
    <source>
        <dbReference type="EMBL" id="TPX62840.1"/>
    </source>
</evidence>
<feature type="region of interest" description="Disordered" evidence="8">
    <location>
        <begin position="524"/>
        <end position="573"/>
    </location>
</feature>
<dbReference type="PANTHER" id="PTHR31954:SF1">
    <property type="entry name" value="CILIA- AND FLAGELLA-ASSOCIATED PROTEIN 157"/>
    <property type="match status" value="1"/>
</dbReference>
<feature type="coiled-coil region" evidence="7">
    <location>
        <begin position="149"/>
        <end position="289"/>
    </location>
</feature>
<gene>
    <name evidence="9" type="ORF">PhCBS80983_g00083</name>
</gene>
<feature type="region of interest" description="Disordered" evidence="8">
    <location>
        <begin position="1"/>
        <end position="67"/>
    </location>
</feature>
<accession>A0A507EI21</accession>
<keyword evidence="4 7" id="KW-0175">Coiled coil</keyword>
<dbReference type="EMBL" id="QEAQ01000001">
    <property type="protein sequence ID" value="TPX62840.1"/>
    <property type="molecule type" value="Genomic_DNA"/>
</dbReference>
<keyword evidence="10" id="KW-1185">Reference proteome</keyword>
<comment type="similarity">
    <text evidence="2">Belongs to the CFAP157 family.</text>
</comment>
<comment type="caution">
    <text evidence="9">The sequence shown here is derived from an EMBL/GenBank/DDBJ whole genome shotgun (WGS) entry which is preliminary data.</text>
</comment>
<organism evidence="9 10">
    <name type="scientific">Powellomyces hirtus</name>
    <dbReference type="NCBI Taxonomy" id="109895"/>
    <lineage>
        <taxon>Eukaryota</taxon>
        <taxon>Fungi</taxon>
        <taxon>Fungi incertae sedis</taxon>
        <taxon>Chytridiomycota</taxon>
        <taxon>Chytridiomycota incertae sedis</taxon>
        <taxon>Chytridiomycetes</taxon>
        <taxon>Spizellomycetales</taxon>
        <taxon>Powellomycetaceae</taxon>
        <taxon>Powellomyces</taxon>
    </lineage>
</organism>
<evidence type="ECO:0000256" key="6">
    <source>
        <dbReference type="ARBA" id="ARBA00023273"/>
    </source>
</evidence>
<dbReference type="PANTHER" id="PTHR31954">
    <property type="entry name" value="CILIA- AND FLAGELLA-ASSOCIATED PROTEIN 157"/>
    <property type="match status" value="1"/>
</dbReference>
<dbReference type="GO" id="GO:0036064">
    <property type="term" value="C:ciliary basal body"/>
    <property type="evidence" value="ECO:0007669"/>
    <property type="project" value="TreeGrafter"/>
</dbReference>
<evidence type="ECO:0000256" key="5">
    <source>
        <dbReference type="ARBA" id="ARBA00023069"/>
    </source>
</evidence>
<feature type="compositionally biased region" description="Polar residues" evidence="8">
    <location>
        <begin position="662"/>
        <end position="675"/>
    </location>
</feature>
<dbReference type="STRING" id="109895.A0A507EI21"/>
<reference evidence="9 10" key="1">
    <citation type="journal article" date="2019" name="Sci. Rep.">
        <title>Comparative genomics of chytrid fungi reveal insights into the obligate biotrophic and pathogenic lifestyle of Synchytrium endobioticum.</title>
        <authorList>
            <person name="van de Vossenberg B.T.L.H."/>
            <person name="Warris S."/>
            <person name="Nguyen H.D.T."/>
            <person name="van Gent-Pelzer M.P.E."/>
            <person name="Joly D.L."/>
            <person name="van de Geest H.C."/>
            <person name="Bonants P.J.M."/>
            <person name="Smith D.S."/>
            <person name="Levesque C.A."/>
            <person name="van der Lee T.A.J."/>
        </authorList>
    </citation>
    <scope>NUCLEOTIDE SEQUENCE [LARGE SCALE GENOMIC DNA]</scope>
    <source>
        <strain evidence="9 10">CBS 809.83</strain>
    </source>
</reference>
<keyword evidence="6" id="KW-0966">Cell projection</keyword>
<evidence type="ECO:0000256" key="8">
    <source>
        <dbReference type="SAM" id="MobiDB-lite"/>
    </source>
</evidence>
<keyword evidence="5" id="KW-0969">Cilium</keyword>
<evidence type="ECO:0000256" key="2">
    <source>
        <dbReference type="ARBA" id="ARBA00010841"/>
    </source>
</evidence>
<feature type="region of interest" description="Disordered" evidence="8">
    <location>
        <begin position="109"/>
        <end position="141"/>
    </location>
</feature>